<feature type="non-terminal residue" evidence="1">
    <location>
        <position position="1"/>
    </location>
</feature>
<feature type="non-terminal residue" evidence="1">
    <location>
        <position position="59"/>
    </location>
</feature>
<name>A0A485NX81_LYNPA</name>
<evidence type="ECO:0000313" key="2">
    <source>
        <dbReference type="Proteomes" id="UP000386466"/>
    </source>
</evidence>
<proteinExistence type="predicted"/>
<dbReference type="EMBL" id="CAAGRJ010023228">
    <property type="protein sequence ID" value="VFV36813.1"/>
    <property type="molecule type" value="Genomic_DNA"/>
</dbReference>
<gene>
    <name evidence="1" type="ORF">LYPA_23C006789</name>
</gene>
<accession>A0A485NX81</accession>
<organism evidence="1 2">
    <name type="scientific">Lynx pardinus</name>
    <name type="common">Iberian lynx</name>
    <name type="synonym">Felis pardina</name>
    <dbReference type="NCBI Taxonomy" id="191816"/>
    <lineage>
        <taxon>Eukaryota</taxon>
        <taxon>Metazoa</taxon>
        <taxon>Chordata</taxon>
        <taxon>Craniata</taxon>
        <taxon>Vertebrata</taxon>
        <taxon>Euteleostomi</taxon>
        <taxon>Mammalia</taxon>
        <taxon>Eutheria</taxon>
        <taxon>Laurasiatheria</taxon>
        <taxon>Carnivora</taxon>
        <taxon>Feliformia</taxon>
        <taxon>Felidae</taxon>
        <taxon>Felinae</taxon>
        <taxon>Lynx</taxon>
    </lineage>
</organism>
<keyword evidence="2" id="KW-1185">Reference proteome</keyword>
<evidence type="ECO:0000313" key="1">
    <source>
        <dbReference type="EMBL" id="VFV36813.1"/>
    </source>
</evidence>
<sequence>IVRQVPFPQGRDPWLVAFANNKNVGELDGKAVAIGIFHMKYIKRTRVSLCVDDHTNSSQ</sequence>
<dbReference type="AlphaFoldDB" id="A0A485NX81"/>
<protein>
    <submittedName>
        <fullName evidence="1">Uncharacterized protein</fullName>
    </submittedName>
</protein>
<reference evidence="1 2" key="1">
    <citation type="submission" date="2019-01" db="EMBL/GenBank/DDBJ databases">
        <authorList>
            <person name="Alioto T."/>
            <person name="Alioto T."/>
        </authorList>
    </citation>
    <scope>NUCLEOTIDE SEQUENCE [LARGE SCALE GENOMIC DNA]</scope>
</reference>
<dbReference type="Proteomes" id="UP000386466">
    <property type="component" value="Unassembled WGS sequence"/>
</dbReference>